<feature type="binding site" evidence="4">
    <location>
        <position position="320"/>
    </location>
    <ligand>
        <name>S-adenosyl-L-methionine</name>
        <dbReference type="ChEBI" id="CHEBI:59789"/>
    </ligand>
</feature>
<dbReference type="Pfam" id="PF05958">
    <property type="entry name" value="tRNA_U5-meth_tr"/>
    <property type="match status" value="1"/>
</dbReference>
<dbReference type="Gene3D" id="2.40.50.1070">
    <property type="match status" value="1"/>
</dbReference>
<gene>
    <name evidence="6" type="ORF">SAMN06296036_108241</name>
</gene>
<proteinExistence type="inferred from homology"/>
<dbReference type="PANTHER" id="PTHR11061">
    <property type="entry name" value="RNA M5U METHYLTRANSFERASE"/>
    <property type="match status" value="1"/>
</dbReference>
<dbReference type="Proteomes" id="UP000192907">
    <property type="component" value="Unassembled WGS sequence"/>
</dbReference>
<protein>
    <submittedName>
        <fullName evidence="6">23S rRNA m(5)U-1939 methyltransferase</fullName>
    </submittedName>
</protein>
<dbReference type="PROSITE" id="PS51687">
    <property type="entry name" value="SAM_MT_RNA_M5U"/>
    <property type="match status" value="1"/>
</dbReference>
<dbReference type="CDD" id="cd02440">
    <property type="entry name" value="AdoMet_MTases"/>
    <property type="match status" value="1"/>
</dbReference>
<keyword evidence="7" id="KW-1185">Reference proteome</keyword>
<dbReference type="InterPro" id="IPR030390">
    <property type="entry name" value="MeTrfase_TrmA_AS"/>
</dbReference>
<dbReference type="InterPro" id="IPR012340">
    <property type="entry name" value="NA-bd_OB-fold"/>
</dbReference>
<dbReference type="InterPro" id="IPR029063">
    <property type="entry name" value="SAM-dependent_MTases_sf"/>
</dbReference>
<dbReference type="SUPFAM" id="SSF53335">
    <property type="entry name" value="S-adenosyl-L-methionine-dependent methyltransferases"/>
    <property type="match status" value="1"/>
</dbReference>
<dbReference type="PROSITE" id="PS01230">
    <property type="entry name" value="TRMA_1"/>
    <property type="match status" value="1"/>
</dbReference>
<organism evidence="6 7">
    <name type="scientific">Pseudobacteriovorax antillogorgiicola</name>
    <dbReference type="NCBI Taxonomy" id="1513793"/>
    <lineage>
        <taxon>Bacteria</taxon>
        <taxon>Pseudomonadati</taxon>
        <taxon>Bdellovibrionota</taxon>
        <taxon>Oligoflexia</taxon>
        <taxon>Oligoflexales</taxon>
        <taxon>Pseudobacteriovoracaceae</taxon>
        <taxon>Pseudobacteriovorax</taxon>
    </lineage>
</organism>
<dbReference type="NCBIfam" id="TIGR00479">
    <property type="entry name" value="rumA"/>
    <property type="match status" value="1"/>
</dbReference>
<keyword evidence="1 4" id="KW-0489">Methyltransferase</keyword>
<feature type="active site" description="Nucleophile" evidence="4">
    <location>
        <position position="394"/>
    </location>
</feature>
<evidence type="ECO:0000256" key="4">
    <source>
        <dbReference type="PROSITE-ProRule" id="PRU01024"/>
    </source>
</evidence>
<feature type="binding site" evidence="4">
    <location>
        <position position="368"/>
    </location>
    <ligand>
        <name>S-adenosyl-L-methionine</name>
        <dbReference type="ChEBI" id="CHEBI:59789"/>
    </ligand>
</feature>
<feature type="active site" evidence="5">
    <location>
        <position position="394"/>
    </location>
</feature>
<sequence>MQENLHESQSEFIELSVERMASSGRGIAVHNGETFFIQGTVPGDQVLVEAMPSRGRYRDARIRSWISRSADRKTHPCAHHQQCGGCPWLDVDPDQQMEWKRAALVSNLERNSGLDRWPSIGTMQGDQLAGTRQRLRLRGVSYQGRLEWGYLAAGTRDFIAIDTCLLAESAIRDLIKSLPRESSLPDMRFQLEVQAVNQDEQRAVIGMVLRDGPIEVAGLDSIRDVLKKTGFFAFVGHVLEERSKHFFPVDQVGDLRFFTQAGSFQQAHYLLNRSLRQRVLETIEHHVPQPQVILDLYCGSGNFTLALAKKFPKARVIGIEGSGPSLDNGRFSAEEAGITNITWHKGKVENQVRKARREGESCDVIIADPARDGMGRWSGVLRELEAKVLVYVSCDPQSFAADTRYLTRKQGFVLRQLTAVDMFPGTHHVETIAVFCPPSIP</sequence>
<dbReference type="SUPFAM" id="SSF50249">
    <property type="entry name" value="Nucleic acid-binding proteins"/>
    <property type="match status" value="1"/>
</dbReference>
<feature type="binding site" evidence="4">
    <location>
        <position position="297"/>
    </location>
    <ligand>
        <name>S-adenosyl-L-methionine</name>
        <dbReference type="ChEBI" id="CHEBI:59789"/>
    </ligand>
</feature>
<dbReference type="PANTHER" id="PTHR11061:SF30">
    <property type="entry name" value="TRNA (URACIL(54)-C(5))-METHYLTRANSFERASE"/>
    <property type="match status" value="1"/>
</dbReference>
<comment type="similarity">
    <text evidence="4">Belongs to the class I-like SAM-binding methyltransferase superfamily. RNA M5U methyltransferase family.</text>
</comment>
<evidence type="ECO:0000256" key="1">
    <source>
        <dbReference type="ARBA" id="ARBA00022603"/>
    </source>
</evidence>
<dbReference type="RefSeq" id="WP_132318680.1">
    <property type="nucleotide sequence ID" value="NZ_FWZT01000008.1"/>
</dbReference>
<evidence type="ECO:0000256" key="3">
    <source>
        <dbReference type="ARBA" id="ARBA00022691"/>
    </source>
</evidence>
<dbReference type="AlphaFoldDB" id="A0A1Y6BT34"/>
<evidence type="ECO:0000256" key="2">
    <source>
        <dbReference type="ARBA" id="ARBA00022679"/>
    </source>
</evidence>
<dbReference type="EMBL" id="FWZT01000008">
    <property type="protein sequence ID" value="SMF27624.1"/>
    <property type="molecule type" value="Genomic_DNA"/>
</dbReference>
<keyword evidence="3 4" id="KW-0949">S-adenosyl-L-methionine</keyword>
<evidence type="ECO:0000313" key="7">
    <source>
        <dbReference type="Proteomes" id="UP000192907"/>
    </source>
</evidence>
<dbReference type="OrthoDB" id="5298659at2"/>
<evidence type="ECO:0000313" key="6">
    <source>
        <dbReference type="EMBL" id="SMF27624.1"/>
    </source>
</evidence>
<dbReference type="STRING" id="1513793.SAMN06296036_108241"/>
<dbReference type="GO" id="GO:0070475">
    <property type="term" value="P:rRNA base methylation"/>
    <property type="evidence" value="ECO:0007669"/>
    <property type="project" value="TreeGrafter"/>
</dbReference>
<dbReference type="InterPro" id="IPR010280">
    <property type="entry name" value="U5_MeTrfase_fam"/>
</dbReference>
<name>A0A1Y6BT34_9BACT</name>
<dbReference type="GO" id="GO:0070041">
    <property type="term" value="F:rRNA (uridine-C5-)-methyltransferase activity"/>
    <property type="evidence" value="ECO:0007669"/>
    <property type="project" value="TreeGrafter"/>
</dbReference>
<keyword evidence="2 4" id="KW-0808">Transferase</keyword>
<dbReference type="Gene3D" id="2.40.50.140">
    <property type="entry name" value="Nucleic acid-binding proteins"/>
    <property type="match status" value="1"/>
</dbReference>
<dbReference type="Gene3D" id="3.40.50.150">
    <property type="entry name" value="Vaccinia Virus protein VP39"/>
    <property type="match status" value="1"/>
</dbReference>
<accession>A0A1Y6BT34</accession>
<reference evidence="7" key="1">
    <citation type="submission" date="2017-04" db="EMBL/GenBank/DDBJ databases">
        <authorList>
            <person name="Varghese N."/>
            <person name="Submissions S."/>
        </authorList>
    </citation>
    <scope>NUCLEOTIDE SEQUENCE [LARGE SCALE GENOMIC DNA]</scope>
    <source>
        <strain evidence="7">RKEM611</strain>
    </source>
</reference>
<evidence type="ECO:0000256" key="5">
    <source>
        <dbReference type="PROSITE-ProRule" id="PRU10015"/>
    </source>
</evidence>
<feature type="binding site" evidence="4">
    <location>
        <position position="266"/>
    </location>
    <ligand>
        <name>S-adenosyl-L-methionine</name>
        <dbReference type="ChEBI" id="CHEBI:59789"/>
    </ligand>
</feature>